<sequence>MLDRGVNMNSNKALLTKQFIRLQRYALDNKKPDISYAGCDWETLISLGGLNKCGALLNNAVNKDPDYFDIDKEVLKKWNEKAKKEFLDSYNRFSEFKRVYSCFQEEGIRAVVLKGYVLAVLYPDIFSRYSSDLDIKLDPKDKDRVHELLTQKLGFSYNEADSKNNVKLYMHGNLLIEAHYTLWEDYHGDNIDVLIKEKLDDEGTLVKVPITDDVAVWTLGHTEHLILQMFHIIKHFIVEGIESRYLIDIALFVNKYKDEIDFKRFFRVFKEMNFDNFCAVYFTKCIEYFGMDESVLAKEDRVYPEDETAFLQDIVFAGKRDLEDNSSYSLLGILSPYVNGKKDAGDKKGGRILHTLFPSVSDIDDKYAYCKKYHFLLPIAWIHRAFRAIYFKLTKGNKVYGVKDKITGSEYRIRMMKNSKIL</sequence>
<accession>A0A1H9WMZ5</accession>
<dbReference type="EMBL" id="FOGJ01000032">
    <property type="protein sequence ID" value="SES35224.1"/>
    <property type="molecule type" value="Genomic_DNA"/>
</dbReference>
<proteinExistence type="predicted"/>
<dbReference type="Proteomes" id="UP000182584">
    <property type="component" value="Unassembled WGS sequence"/>
</dbReference>
<dbReference type="Pfam" id="PF14907">
    <property type="entry name" value="NTP_transf_5"/>
    <property type="match status" value="1"/>
</dbReference>
<dbReference type="Gene3D" id="3.30.460.40">
    <property type="match status" value="1"/>
</dbReference>
<dbReference type="OrthoDB" id="9773927at2"/>
<gene>
    <name evidence="1" type="ORF">SAMN04487884_1324</name>
</gene>
<organism evidence="1 2">
    <name type="scientific">Butyrivibrio fibrisolvens</name>
    <dbReference type="NCBI Taxonomy" id="831"/>
    <lineage>
        <taxon>Bacteria</taxon>
        <taxon>Bacillati</taxon>
        <taxon>Bacillota</taxon>
        <taxon>Clostridia</taxon>
        <taxon>Lachnospirales</taxon>
        <taxon>Lachnospiraceae</taxon>
        <taxon>Butyrivibrio</taxon>
    </lineage>
</organism>
<evidence type="ECO:0000313" key="1">
    <source>
        <dbReference type="EMBL" id="SES35224.1"/>
    </source>
</evidence>
<evidence type="ECO:0000313" key="2">
    <source>
        <dbReference type="Proteomes" id="UP000182584"/>
    </source>
</evidence>
<dbReference type="GO" id="GO:0016740">
    <property type="term" value="F:transferase activity"/>
    <property type="evidence" value="ECO:0007669"/>
    <property type="project" value="UniProtKB-KW"/>
</dbReference>
<reference evidence="1 2" key="1">
    <citation type="submission" date="2016-10" db="EMBL/GenBank/DDBJ databases">
        <authorList>
            <person name="de Groot N.N."/>
        </authorList>
    </citation>
    <scope>NUCLEOTIDE SEQUENCE [LARGE SCALE GENOMIC DNA]</scope>
    <source>
        <strain evidence="1 2">AR40</strain>
    </source>
</reference>
<name>A0A1H9WMZ5_BUTFI</name>
<dbReference type="InterPro" id="IPR039498">
    <property type="entry name" value="NTP_transf_5"/>
</dbReference>
<protein>
    <submittedName>
        <fullName evidence="1">Uncharacterized nucleotidyltransferase</fullName>
    </submittedName>
</protein>
<dbReference type="AlphaFoldDB" id="A0A1H9WMZ5"/>
<keyword evidence="1" id="KW-0808">Transferase</keyword>